<dbReference type="InterPro" id="IPR023393">
    <property type="entry name" value="START-like_dom_sf"/>
</dbReference>
<name>A0ABP9G463_9MICC</name>
<proteinExistence type="inferred from homology"/>
<keyword evidence="4" id="KW-1185">Reference proteome</keyword>
<dbReference type="Pfam" id="PF08327">
    <property type="entry name" value="AHSA1"/>
    <property type="match status" value="2"/>
</dbReference>
<evidence type="ECO:0000259" key="2">
    <source>
        <dbReference type="Pfam" id="PF08327"/>
    </source>
</evidence>
<comment type="caution">
    <text evidence="3">The sequence shown here is derived from an EMBL/GenBank/DDBJ whole genome shotgun (WGS) entry which is preliminary data.</text>
</comment>
<evidence type="ECO:0000256" key="1">
    <source>
        <dbReference type="ARBA" id="ARBA00006817"/>
    </source>
</evidence>
<sequence length="326" mass="36195">MPLTSISKDLDSLTMTIVAEFPVPVRRLWDAYADPRQIEKFWGPPEYPATFTRHDLYPGGRSEYYMTGPDGDRSAGYWEFLTVEEGHSFEVRDGFAAEDGQANEEMPSMRMEFLFEAAGDGSRLTTTTYFNSADELQQLLNMGMEEGTRAAMAQIDDVVTDLRSFAAGHGVDTQLLGQTQARFTRIIRGSVEQVWQAHHDPELLKRWLLGPDGWVMSEVTVAHAVGDTYRYAWTPEPGVDGEPFALTGELKESAPPYREVTTESMEGFPGPATLNEQTLTPLEDGTLLTLVITYADADMRDSILATGMTGGMETSYARLESEVLSS</sequence>
<dbReference type="CDD" id="cd07814">
    <property type="entry name" value="SRPBCC_CalC_Aha1-like"/>
    <property type="match status" value="1"/>
</dbReference>
<dbReference type="Proteomes" id="UP001500368">
    <property type="component" value="Unassembled WGS sequence"/>
</dbReference>
<evidence type="ECO:0000313" key="3">
    <source>
        <dbReference type="EMBL" id="GAA4928039.1"/>
    </source>
</evidence>
<reference evidence="4" key="1">
    <citation type="journal article" date="2019" name="Int. J. Syst. Evol. Microbiol.">
        <title>The Global Catalogue of Microorganisms (GCM) 10K type strain sequencing project: providing services to taxonomists for standard genome sequencing and annotation.</title>
        <authorList>
            <consortium name="The Broad Institute Genomics Platform"/>
            <consortium name="The Broad Institute Genome Sequencing Center for Infectious Disease"/>
            <person name="Wu L."/>
            <person name="Ma J."/>
        </authorList>
    </citation>
    <scope>NUCLEOTIDE SEQUENCE [LARGE SCALE GENOMIC DNA]</scope>
    <source>
        <strain evidence="4">JCM 19129</strain>
    </source>
</reference>
<evidence type="ECO:0000313" key="4">
    <source>
        <dbReference type="Proteomes" id="UP001500368"/>
    </source>
</evidence>
<feature type="domain" description="Activator of Hsp90 ATPase homologue 1/2-like C-terminal" evidence="2">
    <location>
        <begin position="190"/>
        <end position="321"/>
    </location>
</feature>
<dbReference type="InterPro" id="IPR013538">
    <property type="entry name" value="ASHA1/2-like_C"/>
</dbReference>
<gene>
    <name evidence="3" type="ORF">GCM10025790_27970</name>
</gene>
<protein>
    <recommendedName>
        <fullName evidence="2">Activator of Hsp90 ATPase homologue 1/2-like C-terminal domain-containing protein</fullName>
    </recommendedName>
</protein>
<feature type="domain" description="Activator of Hsp90 ATPase homologue 1/2-like C-terminal" evidence="2">
    <location>
        <begin position="23"/>
        <end position="159"/>
    </location>
</feature>
<dbReference type="EMBL" id="BAABLW010000007">
    <property type="protein sequence ID" value="GAA4928039.1"/>
    <property type="molecule type" value="Genomic_DNA"/>
</dbReference>
<dbReference type="SUPFAM" id="SSF55961">
    <property type="entry name" value="Bet v1-like"/>
    <property type="match status" value="2"/>
</dbReference>
<organism evidence="3 4">
    <name type="scientific">Nesterenkonia rhizosphaerae</name>
    <dbReference type="NCBI Taxonomy" id="1348272"/>
    <lineage>
        <taxon>Bacteria</taxon>
        <taxon>Bacillati</taxon>
        <taxon>Actinomycetota</taxon>
        <taxon>Actinomycetes</taxon>
        <taxon>Micrococcales</taxon>
        <taxon>Micrococcaceae</taxon>
        <taxon>Nesterenkonia</taxon>
    </lineage>
</organism>
<dbReference type="RefSeq" id="WP_345478594.1">
    <property type="nucleotide sequence ID" value="NZ_BAABLW010000007.1"/>
</dbReference>
<comment type="similarity">
    <text evidence="1">Belongs to the AHA1 family.</text>
</comment>
<accession>A0ABP9G463</accession>
<dbReference type="Gene3D" id="3.30.530.20">
    <property type="match status" value="2"/>
</dbReference>